<evidence type="ECO:0008006" key="3">
    <source>
        <dbReference type="Google" id="ProtNLM"/>
    </source>
</evidence>
<dbReference type="RefSeq" id="WP_059732250.1">
    <property type="nucleotide sequence ID" value="NZ_LOYH01000092.1"/>
</dbReference>
<dbReference type="Gene3D" id="3.40.1350.10">
    <property type="match status" value="1"/>
</dbReference>
<proteinExistence type="predicted"/>
<name>A0A118KE75_BURCE</name>
<evidence type="ECO:0000313" key="1">
    <source>
        <dbReference type="EMBL" id="KVK75317.1"/>
    </source>
</evidence>
<dbReference type="InterPro" id="IPR011856">
    <property type="entry name" value="tRNA_endonuc-like_dom_sf"/>
</dbReference>
<gene>
    <name evidence="1" type="ORF">WS90_29900</name>
</gene>
<organism evidence="1 2">
    <name type="scientific">Burkholderia cepacia</name>
    <name type="common">Pseudomonas cepacia</name>
    <dbReference type="NCBI Taxonomy" id="292"/>
    <lineage>
        <taxon>Bacteria</taxon>
        <taxon>Pseudomonadati</taxon>
        <taxon>Pseudomonadota</taxon>
        <taxon>Betaproteobacteria</taxon>
        <taxon>Burkholderiales</taxon>
        <taxon>Burkholderiaceae</taxon>
        <taxon>Burkholderia</taxon>
        <taxon>Burkholderia cepacia complex</taxon>
    </lineage>
</organism>
<accession>A0A118KE75</accession>
<comment type="caution">
    <text evidence="1">The sequence shown here is derived from an EMBL/GenBank/DDBJ whole genome shotgun (WGS) entry which is preliminary data.</text>
</comment>
<dbReference type="Proteomes" id="UP000069001">
    <property type="component" value="Unassembled WGS sequence"/>
</dbReference>
<sequence>MALFEIAGDGLHPIPLGTFGNLGLRERSDIQRAVRAHIEAITPGVRTKVIAEEFGDWAGANRRIDLLCVDEDANLVVVELKRDEGAHMDLQALRYAAMISTMRFEQAVAAHRKYLADNGSSEDPEQALREFLEVDEGPIVFTDTVRIVLASANFSSELTTAVLWLNKQGNLDIRCVQMRPHAVDARILLDIQQVIPLPQAAQYTVALREKSIEQDSVRTTTRDTTRYDVTIGDTLYPNLPKRRLMLALVREAIRQGHSPDEIREAITWRKRDLFLSAPGQADEATFQALFPGKKLRYFFGPDEMFSLNGMTYVLSRAWADRTLEAAEKVRQLLRNQEEVSWEPASSSAEEEEETYDGYVIRRLASGVIQLERDGQIVSPASPVLRKLAQQLNISTQYDSGTEANTQQLGKRIIAVLRST</sequence>
<dbReference type="GO" id="GO:0003676">
    <property type="term" value="F:nucleic acid binding"/>
    <property type="evidence" value="ECO:0007669"/>
    <property type="project" value="InterPro"/>
</dbReference>
<evidence type="ECO:0000313" key="2">
    <source>
        <dbReference type="Proteomes" id="UP000069001"/>
    </source>
</evidence>
<dbReference type="AlphaFoldDB" id="A0A118KE75"/>
<dbReference type="EMBL" id="LOYH01000092">
    <property type="protein sequence ID" value="KVK75317.1"/>
    <property type="molecule type" value="Genomic_DNA"/>
</dbReference>
<reference evidence="1 2" key="1">
    <citation type="submission" date="2015-11" db="EMBL/GenBank/DDBJ databases">
        <title>Expanding the genomic diversity of Burkholderia species for the development of highly accurate diagnostics.</title>
        <authorList>
            <person name="Sahl J."/>
            <person name="Keim P."/>
            <person name="Wagner D."/>
        </authorList>
    </citation>
    <scope>NUCLEOTIDE SEQUENCE [LARGE SCALE GENOMIC DNA]</scope>
    <source>
        <strain evidence="1 2">MSMB1302</strain>
    </source>
</reference>
<protein>
    <recommendedName>
        <fullName evidence="3">DUF91 domain-containing protein</fullName>
    </recommendedName>
</protein>